<keyword evidence="9" id="KW-1185">Reference proteome</keyword>
<dbReference type="SMART" id="SM00185">
    <property type="entry name" value="ARM"/>
    <property type="match status" value="5"/>
</dbReference>
<dbReference type="GO" id="GO:0005085">
    <property type="term" value="F:guanyl-nucleotide exchange factor activity"/>
    <property type="evidence" value="ECO:0007669"/>
    <property type="project" value="InterPro"/>
</dbReference>
<feature type="repeat" description="ARM" evidence="7">
    <location>
        <begin position="389"/>
        <end position="435"/>
    </location>
</feature>
<dbReference type="OrthoDB" id="26149at2759"/>
<keyword evidence="5" id="KW-0256">Endoplasmic reticulum</keyword>
<evidence type="ECO:0000313" key="9">
    <source>
        <dbReference type="Proteomes" id="UP000549394"/>
    </source>
</evidence>
<dbReference type="InterPro" id="IPR000225">
    <property type="entry name" value="Armadillo"/>
</dbReference>
<dbReference type="EMBL" id="CAJFCJ010000006">
    <property type="protein sequence ID" value="CAD5116091.1"/>
    <property type="molecule type" value="Genomic_DNA"/>
</dbReference>
<comment type="subcellular location">
    <subcellularLocation>
        <location evidence="3">Cytoplasm</location>
        <location evidence="3">Cytosol</location>
    </subcellularLocation>
    <subcellularLocation>
        <location evidence="2">Endoplasmic reticulum</location>
    </subcellularLocation>
    <subcellularLocation>
        <location evidence="1">Mitochondrion</location>
    </subcellularLocation>
</comment>
<evidence type="ECO:0000256" key="6">
    <source>
        <dbReference type="ARBA" id="ARBA00023128"/>
    </source>
</evidence>
<dbReference type="Gene3D" id="1.25.10.10">
    <property type="entry name" value="Leucine-rich Repeat Variant"/>
    <property type="match status" value="3"/>
</dbReference>
<evidence type="ECO:0000256" key="3">
    <source>
        <dbReference type="ARBA" id="ARBA00004514"/>
    </source>
</evidence>
<comment type="caution">
    <text evidence="8">The sequence shown here is derived from an EMBL/GenBank/DDBJ whole genome shotgun (WGS) entry which is preliminary data.</text>
</comment>
<dbReference type="PANTHER" id="PTHR10957">
    <property type="entry name" value="RAP1 GTPASE-GDP DISSOCIATION STIMULATOR 1"/>
    <property type="match status" value="1"/>
</dbReference>
<evidence type="ECO:0000256" key="5">
    <source>
        <dbReference type="ARBA" id="ARBA00022824"/>
    </source>
</evidence>
<evidence type="ECO:0000256" key="2">
    <source>
        <dbReference type="ARBA" id="ARBA00004240"/>
    </source>
</evidence>
<evidence type="ECO:0000256" key="4">
    <source>
        <dbReference type="ARBA" id="ARBA00022490"/>
    </source>
</evidence>
<evidence type="ECO:0000256" key="1">
    <source>
        <dbReference type="ARBA" id="ARBA00004173"/>
    </source>
</evidence>
<proteinExistence type="predicted"/>
<gene>
    <name evidence="8" type="ORF">DGYR_LOCUS4749</name>
</gene>
<dbReference type="PROSITE" id="PS50176">
    <property type="entry name" value="ARM_REPEAT"/>
    <property type="match status" value="1"/>
</dbReference>
<name>A0A7I8VIQ5_9ANNE</name>
<dbReference type="GO" id="GO:0005783">
    <property type="term" value="C:endoplasmic reticulum"/>
    <property type="evidence" value="ECO:0007669"/>
    <property type="project" value="UniProtKB-SubCell"/>
</dbReference>
<organism evidence="8 9">
    <name type="scientific">Dimorphilus gyrociliatus</name>
    <dbReference type="NCBI Taxonomy" id="2664684"/>
    <lineage>
        <taxon>Eukaryota</taxon>
        <taxon>Metazoa</taxon>
        <taxon>Spiralia</taxon>
        <taxon>Lophotrochozoa</taxon>
        <taxon>Annelida</taxon>
        <taxon>Polychaeta</taxon>
        <taxon>Polychaeta incertae sedis</taxon>
        <taxon>Dinophilidae</taxon>
        <taxon>Dimorphilus</taxon>
    </lineage>
</organism>
<dbReference type="Proteomes" id="UP000549394">
    <property type="component" value="Unassembled WGS sequence"/>
</dbReference>
<dbReference type="InterPro" id="IPR040144">
    <property type="entry name" value="RAP1GDS1"/>
</dbReference>
<dbReference type="GO" id="GO:0005829">
    <property type="term" value="C:cytosol"/>
    <property type="evidence" value="ECO:0007669"/>
    <property type="project" value="UniProtKB-SubCell"/>
</dbReference>
<keyword evidence="6" id="KW-0496">Mitochondrion</keyword>
<dbReference type="SUPFAM" id="SSF48371">
    <property type="entry name" value="ARM repeat"/>
    <property type="match status" value="2"/>
</dbReference>
<accession>A0A7I8VIQ5</accession>
<dbReference type="InterPro" id="IPR016024">
    <property type="entry name" value="ARM-type_fold"/>
</dbReference>
<reference evidence="8 9" key="1">
    <citation type="submission" date="2020-08" db="EMBL/GenBank/DDBJ databases">
        <authorList>
            <person name="Hejnol A."/>
        </authorList>
    </citation>
    <scope>NUCLEOTIDE SEQUENCE [LARGE SCALE GENOMIC DNA]</scope>
</reference>
<evidence type="ECO:0000256" key="7">
    <source>
        <dbReference type="PROSITE-ProRule" id="PRU00259"/>
    </source>
</evidence>
<dbReference type="AlphaFoldDB" id="A0A7I8VIQ5"/>
<dbReference type="GO" id="GO:0005739">
    <property type="term" value="C:mitochondrion"/>
    <property type="evidence" value="ECO:0007669"/>
    <property type="project" value="UniProtKB-SubCell"/>
</dbReference>
<dbReference type="InterPro" id="IPR011989">
    <property type="entry name" value="ARM-like"/>
</dbReference>
<evidence type="ECO:0000313" key="8">
    <source>
        <dbReference type="EMBL" id="CAD5116091.1"/>
    </source>
</evidence>
<sequence>MSKEDLAAIVNSLLGGKNSSGQLLKLVGYVTNEDTKSQSIDYILSSEVLKECRLIFDTRDRDGKLQCAELIAEIAKIEKGRLACLESNLVPGLMSLLRFGKCEEVIEACRALGNMCFDCEKARRIIDENEGIAALLGILRENLCSRYETSDKLRTVALGFLLNLTNDNDIELSECNINKPVEFGKDNSNVSFKQMSVNIQFNASVDHESIQEKVCCLGAIDILQDYLNEIKDESTLRMLLNVITGLVDTDMCRDAILKRDFIKMSSELLTKKDVDPEIILEFLSSLCNSSDDAKLQLAMHCKNLLSVLERYSTNEEDIDILKSVTDLIVLLFAGEKSLKEVYKNGEGTLYREAIKWLQSDVEQLQCCGVLVIGNVATNDEQSISLVKQGVVSKLLNLLLPDPQKISDDLQHAIFSTLRNLSVPVENKQALINAGLLKVALQFYDSNLYVVQFKLIAMIRLLIDGQSEASSFLIKNVDFTKKIISLTDVQTHSGVQAESSRLLARLIKNSKDVESLSIILENDGLKPLENMMICEHDVMKNEALMAIIILANVLKNNIGDKIDKSNIMEGLKTLFDEKESLYIILNGLTLLNSILSHDKLKSKAKSLDIENSIKSLPFQGDEQFKVSSNVAYSLLK</sequence>
<keyword evidence="4" id="KW-0963">Cytoplasm</keyword>
<protein>
    <submittedName>
        <fullName evidence="8">DgyrCDS5019</fullName>
    </submittedName>
</protein>